<feature type="region of interest" description="Disordered" evidence="1">
    <location>
        <begin position="1"/>
        <end position="27"/>
    </location>
</feature>
<feature type="compositionally biased region" description="Basic and acidic residues" evidence="1">
    <location>
        <begin position="97"/>
        <end position="108"/>
    </location>
</feature>
<feature type="region of interest" description="Disordered" evidence="1">
    <location>
        <begin position="39"/>
        <end position="74"/>
    </location>
</feature>
<sequence>MKDVRRAGFSLPNTKDPSSRCPRSAICPSKPERRLKAWHGEDGVPSFRVGRWEDQGQLGAATQGPAPTSRIPLSGTIHHQFGALMSDTSTDSVLGGDENKSREQERGLCLRHPIRSGLTRANLEGSVAPREKEAPTDTDSDGRQDDGVLNRVRTSYGHK</sequence>
<accession>A0AAI9YKL4</accession>
<evidence type="ECO:0000256" key="1">
    <source>
        <dbReference type="SAM" id="MobiDB-lite"/>
    </source>
</evidence>
<keyword evidence="3" id="KW-1185">Reference proteome</keyword>
<reference evidence="2 3" key="1">
    <citation type="submission" date="2016-10" db="EMBL/GenBank/DDBJ databases">
        <title>The genome sequence of Colletotrichum fioriniae PJ7.</title>
        <authorList>
            <person name="Baroncelli R."/>
        </authorList>
    </citation>
    <scope>NUCLEOTIDE SEQUENCE [LARGE SCALE GENOMIC DNA]</scope>
    <source>
        <strain evidence="2 3">IMI 309622</strain>
    </source>
</reference>
<dbReference type="RefSeq" id="XP_060307208.1">
    <property type="nucleotide sequence ID" value="XM_060462112.1"/>
</dbReference>
<proteinExistence type="predicted"/>
<dbReference type="EMBL" id="MOOE01000019">
    <property type="protein sequence ID" value="KAK1514028.1"/>
    <property type="molecule type" value="Genomic_DNA"/>
</dbReference>
<evidence type="ECO:0000313" key="2">
    <source>
        <dbReference type="EMBL" id="KAK1514028.1"/>
    </source>
</evidence>
<evidence type="ECO:0000313" key="3">
    <source>
        <dbReference type="Proteomes" id="UP001240678"/>
    </source>
</evidence>
<organism evidence="2 3">
    <name type="scientific">Colletotrichum costaricense</name>
    <dbReference type="NCBI Taxonomy" id="1209916"/>
    <lineage>
        <taxon>Eukaryota</taxon>
        <taxon>Fungi</taxon>
        <taxon>Dikarya</taxon>
        <taxon>Ascomycota</taxon>
        <taxon>Pezizomycotina</taxon>
        <taxon>Sordariomycetes</taxon>
        <taxon>Hypocreomycetidae</taxon>
        <taxon>Glomerellales</taxon>
        <taxon>Glomerellaceae</taxon>
        <taxon>Colletotrichum</taxon>
        <taxon>Colletotrichum acutatum species complex</taxon>
    </lineage>
</organism>
<dbReference type="AlphaFoldDB" id="A0AAI9YKL4"/>
<dbReference type="GeneID" id="85345659"/>
<feature type="region of interest" description="Disordered" evidence="1">
    <location>
        <begin position="87"/>
        <end position="159"/>
    </location>
</feature>
<dbReference type="Proteomes" id="UP001240678">
    <property type="component" value="Unassembled WGS sequence"/>
</dbReference>
<feature type="compositionally biased region" description="Basic and acidic residues" evidence="1">
    <location>
        <begin position="129"/>
        <end position="148"/>
    </location>
</feature>
<protein>
    <submittedName>
        <fullName evidence="2">Uncharacterized protein</fullName>
    </submittedName>
</protein>
<comment type="caution">
    <text evidence="2">The sequence shown here is derived from an EMBL/GenBank/DDBJ whole genome shotgun (WGS) entry which is preliminary data.</text>
</comment>
<name>A0AAI9YKL4_9PEZI</name>
<gene>
    <name evidence="2" type="ORF">CCOS01_13968</name>
</gene>